<accession>A0A1A8XAQ6</accession>
<gene>
    <name evidence="3" type="ORF">POVCU1_075820</name>
    <name evidence="2" type="ORF">POVCU2_0039960</name>
</gene>
<dbReference type="EMBL" id="FLQU01000529">
    <property type="protein sequence ID" value="SBS86928.1"/>
    <property type="molecule type" value="Genomic_DNA"/>
</dbReference>
<sequence>MTQIKDEDQIPYKFYKRLEEPGDISKLKDLNSYSTISLFTTYRETEVILAKLKNNIELIRSEYFDNYKKRCTDLNFWLDKELRAYNLRPQKDGISSSITSIFNDIQWGKIHNDRICTRTESQYSPEKSSLMKDLGDFCENRENLRCNILKNVNECLEYNNYIDKKKNHFLSEKKNLCENDGCRINDTCTLSNVDITFPKINCNALYNMEKLEHHENVTSKYSSLEIGFFVFVSFLGLYVLCIFLYKFTPFESWIRTLLSKRNTIRNFMKKRHIHDPFPYSSDSEHMHSKNRIYYIDYDHSLN</sequence>
<name>A0A1A8XAQ6_PLAOA</name>
<keyword evidence="1" id="KW-1133">Transmembrane helix</keyword>
<keyword evidence="1" id="KW-0472">Membrane</keyword>
<evidence type="ECO:0000313" key="2">
    <source>
        <dbReference type="EMBL" id="SBS86928.1"/>
    </source>
</evidence>
<proteinExistence type="predicted"/>
<evidence type="ECO:0000256" key="1">
    <source>
        <dbReference type="SAM" id="Phobius"/>
    </source>
</evidence>
<evidence type="ECO:0000313" key="4">
    <source>
        <dbReference type="Proteomes" id="UP000078546"/>
    </source>
</evidence>
<organism evidence="3 4">
    <name type="scientific">Plasmodium ovale curtisi</name>
    <dbReference type="NCBI Taxonomy" id="864141"/>
    <lineage>
        <taxon>Eukaryota</taxon>
        <taxon>Sar</taxon>
        <taxon>Alveolata</taxon>
        <taxon>Apicomplexa</taxon>
        <taxon>Aconoidasida</taxon>
        <taxon>Haemosporida</taxon>
        <taxon>Plasmodiidae</taxon>
        <taxon>Plasmodium</taxon>
        <taxon>Plasmodium (Plasmodium)</taxon>
    </lineage>
</organism>
<reference evidence="3" key="2">
    <citation type="submission" date="2016-05" db="EMBL/GenBank/DDBJ databases">
        <authorList>
            <person name="Lavstsen T."/>
            <person name="Jespersen J.S."/>
        </authorList>
    </citation>
    <scope>NUCLEOTIDE SEQUENCE [LARGE SCALE GENOMIC DNA]</scope>
</reference>
<evidence type="ECO:0000313" key="5">
    <source>
        <dbReference type="Proteomes" id="UP000078560"/>
    </source>
</evidence>
<dbReference type="EMBL" id="FLQV01003312">
    <property type="protein sequence ID" value="SBT02343.1"/>
    <property type="molecule type" value="Genomic_DNA"/>
</dbReference>
<dbReference type="AlphaFoldDB" id="A0A1A8XAQ6"/>
<reference evidence="4 5" key="1">
    <citation type="submission" date="2016-05" db="EMBL/GenBank/DDBJ databases">
        <authorList>
            <person name="Naeem Raeece"/>
        </authorList>
    </citation>
    <scope>NUCLEOTIDE SEQUENCE [LARGE SCALE GENOMIC DNA]</scope>
</reference>
<dbReference type="InterPro" id="IPR008780">
    <property type="entry name" value="Plasmodium_Vir"/>
</dbReference>
<feature type="transmembrane region" description="Helical" evidence="1">
    <location>
        <begin position="226"/>
        <end position="245"/>
    </location>
</feature>
<dbReference type="Pfam" id="PF05795">
    <property type="entry name" value="Plasmodium_Vir"/>
    <property type="match status" value="1"/>
</dbReference>
<dbReference type="Proteomes" id="UP000078546">
    <property type="component" value="Unassembled WGS sequence"/>
</dbReference>
<dbReference type="Proteomes" id="UP000078560">
    <property type="component" value="Unassembled WGS sequence"/>
</dbReference>
<keyword evidence="1" id="KW-0812">Transmembrane</keyword>
<evidence type="ECO:0000313" key="3">
    <source>
        <dbReference type="EMBL" id="SBT02343.1"/>
    </source>
</evidence>
<protein>
    <submittedName>
        <fullName evidence="3">PIR Superfamily Protein</fullName>
    </submittedName>
</protein>